<keyword evidence="2" id="KW-1185">Reference proteome</keyword>
<dbReference type="Proteomes" id="UP001595840">
    <property type="component" value="Unassembled WGS sequence"/>
</dbReference>
<dbReference type="Pfam" id="PF11185">
    <property type="entry name" value="DUF2971"/>
    <property type="match status" value="1"/>
</dbReference>
<protein>
    <submittedName>
        <fullName evidence="1">DUF2971 domain-containing protein</fullName>
    </submittedName>
</protein>
<comment type="caution">
    <text evidence="1">The sequence shown here is derived from an EMBL/GenBank/DDBJ whole genome shotgun (WGS) entry which is preliminary data.</text>
</comment>
<proteinExistence type="predicted"/>
<organism evidence="1 2">
    <name type="scientific">Simiduia curdlanivorans</name>
    <dbReference type="NCBI Taxonomy" id="1492769"/>
    <lineage>
        <taxon>Bacteria</taxon>
        <taxon>Pseudomonadati</taxon>
        <taxon>Pseudomonadota</taxon>
        <taxon>Gammaproteobacteria</taxon>
        <taxon>Cellvibrionales</taxon>
        <taxon>Cellvibrionaceae</taxon>
        <taxon>Simiduia</taxon>
    </lineage>
</organism>
<accession>A0ABV8V2T7</accession>
<dbReference type="EMBL" id="JBHSCX010000005">
    <property type="protein sequence ID" value="MFC4362196.1"/>
    <property type="molecule type" value="Genomic_DNA"/>
</dbReference>
<dbReference type="RefSeq" id="WP_290265584.1">
    <property type="nucleotide sequence ID" value="NZ_JAUFQG010000006.1"/>
</dbReference>
<dbReference type="InterPro" id="IPR021352">
    <property type="entry name" value="DUF2971"/>
</dbReference>
<name>A0ABV8V2T7_9GAMM</name>
<evidence type="ECO:0000313" key="2">
    <source>
        <dbReference type="Proteomes" id="UP001595840"/>
    </source>
</evidence>
<reference evidence="2" key="1">
    <citation type="journal article" date="2019" name="Int. J. Syst. Evol. Microbiol.">
        <title>The Global Catalogue of Microorganisms (GCM) 10K type strain sequencing project: providing services to taxonomists for standard genome sequencing and annotation.</title>
        <authorList>
            <consortium name="The Broad Institute Genomics Platform"/>
            <consortium name="The Broad Institute Genome Sequencing Center for Infectious Disease"/>
            <person name="Wu L."/>
            <person name="Ma J."/>
        </authorList>
    </citation>
    <scope>NUCLEOTIDE SEQUENCE [LARGE SCALE GENOMIC DNA]</scope>
    <source>
        <strain evidence="2">CECT 8570</strain>
    </source>
</reference>
<sequence length="302" mass="34841">MVIHNPETLVKYVSVDTALQILNSQSMRWSAPHLFKDPFELNHLSGLSFDPQAILGAAIQAANAMIFAKDEPRGMAPLTVVIRRWREEERFQSPDEALDVLKELLSQMVDNRLQLLDQLMVDWRKFCRTLRICSFSAKPDNVAAWTHFADNHRGVAIRLQCGEFTSLPKPQQVSYRPIRPEITSMKEQLDVVLTNQAFDAQEHFFEKFTSKSLHFASEAEWRCFRQVKDEVGADAKPESEWYEDVKFERNDVTAIYFGAQTDPKAMRQIYAIIKEKYNQAKVFQAKTAAGKYEIEFNRITNG</sequence>
<evidence type="ECO:0000313" key="1">
    <source>
        <dbReference type="EMBL" id="MFC4362196.1"/>
    </source>
</evidence>
<gene>
    <name evidence="1" type="ORF">ACFOX3_07780</name>
</gene>